<dbReference type="InterPro" id="IPR003439">
    <property type="entry name" value="ABC_transporter-like_ATP-bd"/>
</dbReference>
<name>A6G0H1_9BACT</name>
<dbReference type="GO" id="GO:0005524">
    <property type="term" value="F:ATP binding"/>
    <property type="evidence" value="ECO:0007669"/>
    <property type="project" value="UniProtKB-KW"/>
</dbReference>
<dbReference type="Pfam" id="PF00005">
    <property type="entry name" value="ABC_tran"/>
    <property type="match status" value="1"/>
</dbReference>
<dbReference type="RefSeq" id="WP_006970220.1">
    <property type="nucleotide sequence ID" value="NZ_ABCS01000009.1"/>
</dbReference>
<dbReference type="PANTHER" id="PTHR43158">
    <property type="entry name" value="SKFA PEPTIDE EXPORT ATP-BINDING PROTEIN SKFE"/>
    <property type="match status" value="1"/>
</dbReference>
<dbReference type="SUPFAM" id="SSF52540">
    <property type="entry name" value="P-loop containing nucleoside triphosphate hydrolases"/>
    <property type="match status" value="1"/>
</dbReference>
<dbReference type="PROSITE" id="PS50893">
    <property type="entry name" value="ABC_TRANSPORTER_2"/>
    <property type="match status" value="1"/>
</dbReference>
<dbReference type="Proteomes" id="UP000005801">
    <property type="component" value="Unassembled WGS sequence"/>
</dbReference>
<dbReference type="STRING" id="391625.PPSIR1_37029"/>
<sequence length="241" mass="25849">MSQTHLVDIRGLRIDRGAFSLRIPAWTVAPGSVVGVVGPNGAGKTTLIDCLAGLIRPTEGTVRVVGRDPAAEPMFVRSRAGFMSDDRPLFDLSVARLLRMLSGYYASWDEALVEELLARFRVDPRVRVRDLSRGQGTSVRIIAALAFRPDVVVLDEPGTGLDLGARRAVLEAVLSVARDPTRSVIISSHQLADVERIADALLVLQDGRVAASGPTDEVVQDGESLEETLLVLRASGMEAAS</sequence>
<protein>
    <submittedName>
        <fullName evidence="4">ABC transporter related protein</fullName>
    </submittedName>
</protein>
<dbReference type="OrthoDB" id="5524667at2"/>
<dbReference type="SMART" id="SM00382">
    <property type="entry name" value="AAA"/>
    <property type="match status" value="1"/>
</dbReference>
<accession>A6G0H1</accession>
<comment type="caution">
    <text evidence="4">The sequence shown here is derived from an EMBL/GenBank/DDBJ whole genome shotgun (WGS) entry which is preliminary data.</text>
</comment>
<proteinExistence type="predicted"/>
<reference evidence="4 5" key="1">
    <citation type="submission" date="2007-06" db="EMBL/GenBank/DDBJ databases">
        <authorList>
            <person name="Shimkets L."/>
            <person name="Ferriera S."/>
            <person name="Johnson J."/>
            <person name="Kravitz S."/>
            <person name="Beeson K."/>
            <person name="Sutton G."/>
            <person name="Rogers Y.-H."/>
            <person name="Friedman R."/>
            <person name="Frazier M."/>
            <person name="Venter J.C."/>
        </authorList>
    </citation>
    <scope>NUCLEOTIDE SEQUENCE [LARGE SCALE GENOMIC DNA]</scope>
    <source>
        <strain evidence="4 5">SIR-1</strain>
    </source>
</reference>
<dbReference type="InterPro" id="IPR003593">
    <property type="entry name" value="AAA+_ATPase"/>
</dbReference>
<dbReference type="PANTHER" id="PTHR43158:SF2">
    <property type="entry name" value="SKFA PEPTIDE EXPORT ATP-BINDING PROTEIN SKFE"/>
    <property type="match status" value="1"/>
</dbReference>
<evidence type="ECO:0000313" key="5">
    <source>
        <dbReference type="Proteomes" id="UP000005801"/>
    </source>
</evidence>
<dbReference type="Gene3D" id="3.40.50.300">
    <property type="entry name" value="P-loop containing nucleotide triphosphate hydrolases"/>
    <property type="match status" value="1"/>
</dbReference>
<keyword evidence="5" id="KW-1185">Reference proteome</keyword>
<dbReference type="EMBL" id="ABCS01000009">
    <property type="protein sequence ID" value="EDM80617.1"/>
    <property type="molecule type" value="Genomic_DNA"/>
</dbReference>
<dbReference type="GO" id="GO:0016887">
    <property type="term" value="F:ATP hydrolysis activity"/>
    <property type="evidence" value="ECO:0007669"/>
    <property type="project" value="InterPro"/>
</dbReference>
<feature type="domain" description="ABC transporter" evidence="3">
    <location>
        <begin position="4"/>
        <end position="231"/>
    </location>
</feature>
<dbReference type="InterPro" id="IPR027417">
    <property type="entry name" value="P-loop_NTPase"/>
</dbReference>
<organism evidence="4 5">
    <name type="scientific">Plesiocystis pacifica SIR-1</name>
    <dbReference type="NCBI Taxonomy" id="391625"/>
    <lineage>
        <taxon>Bacteria</taxon>
        <taxon>Pseudomonadati</taxon>
        <taxon>Myxococcota</taxon>
        <taxon>Polyangia</taxon>
        <taxon>Nannocystales</taxon>
        <taxon>Nannocystaceae</taxon>
        <taxon>Plesiocystis</taxon>
    </lineage>
</organism>
<dbReference type="CDD" id="cd03230">
    <property type="entry name" value="ABC_DR_subfamily_A"/>
    <property type="match status" value="1"/>
</dbReference>
<evidence type="ECO:0000259" key="3">
    <source>
        <dbReference type="PROSITE" id="PS50893"/>
    </source>
</evidence>
<evidence type="ECO:0000256" key="1">
    <source>
        <dbReference type="ARBA" id="ARBA00022741"/>
    </source>
</evidence>
<evidence type="ECO:0000256" key="2">
    <source>
        <dbReference type="ARBA" id="ARBA00022840"/>
    </source>
</evidence>
<keyword evidence="1" id="KW-0547">Nucleotide-binding</keyword>
<keyword evidence="2" id="KW-0067">ATP-binding</keyword>
<evidence type="ECO:0000313" key="4">
    <source>
        <dbReference type="EMBL" id="EDM80617.1"/>
    </source>
</evidence>
<dbReference type="eggNOG" id="COG1131">
    <property type="taxonomic scope" value="Bacteria"/>
</dbReference>
<dbReference type="AlphaFoldDB" id="A6G0H1"/>
<gene>
    <name evidence="4" type="ORF">PPSIR1_37029</name>
</gene>